<protein>
    <submittedName>
        <fullName evidence="10">Ion transport integral membrane protein</fullName>
    </submittedName>
</protein>
<proteinExistence type="predicted"/>
<evidence type="ECO:0000313" key="10">
    <source>
        <dbReference type="EMBL" id="ATW58311.1"/>
    </source>
</evidence>
<keyword evidence="4 8" id="KW-1133">Transmembrane helix</keyword>
<feature type="transmembrane region" description="Helical" evidence="8">
    <location>
        <begin position="66"/>
        <end position="88"/>
    </location>
</feature>
<evidence type="ECO:0000256" key="6">
    <source>
        <dbReference type="ARBA" id="ARBA00023136"/>
    </source>
</evidence>
<dbReference type="InterPro" id="IPR013099">
    <property type="entry name" value="K_chnl_dom"/>
</dbReference>
<keyword evidence="7" id="KW-0407">Ion channel</keyword>
<dbReference type="GO" id="GO:0001508">
    <property type="term" value="P:action potential"/>
    <property type="evidence" value="ECO:0007669"/>
    <property type="project" value="TreeGrafter"/>
</dbReference>
<feature type="transmembrane region" description="Helical" evidence="8">
    <location>
        <begin position="12"/>
        <end position="33"/>
    </location>
</feature>
<gene>
    <name evidence="10" type="ORF">CNR37_00104</name>
</gene>
<keyword evidence="11" id="KW-1185">Reference proteome</keyword>
<evidence type="ECO:0000256" key="4">
    <source>
        <dbReference type="ARBA" id="ARBA00022989"/>
    </source>
</evidence>
<evidence type="ECO:0000259" key="9">
    <source>
        <dbReference type="Pfam" id="PF07885"/>
    </source>
</evidence>
<organism evidence="10 11">
    <name type="scientific">Pseudomonas phage ventosus</name>
    <dbReference type="NCBI Taxonomy" id="2048980"/>
    <lineage>
        <taxon>Viruses</taxon>
        <taxon>Duplodnaviria</taxon>
        <taxon>Heunggongvirae</taxon>
        <taxon>Uroviricota</taxon>
        <taxon>Caudoviricetes</taxon>
        <taxon>Vandenendeviridae</taxon>
        <taxon>Gorskivirinae</taxon>
        <taxon>Ventosusvirus</taxon>
        <taxon>Ventosusvirus ventosus</taxon>
    </lineage>
</organism>
<dbReference type="GO" id="GO:0008076">
    <property type="term" value="C:voltage-gated potassium channel complex"/>
    <property type="evidence" value="ECO:0007669"/>
    <property type="project" value="InterPro"/>
</dbReference>
<evidence type="ECO:0000256" key="7">
    <source>
        <dbReference type="ARBA" id="ARBA00023303"/>
    </source>
</evidence>
<dbReference type="PANTHER" id="PTHR11537">
    <property type="entry name" value="VOLTAGE-GATED POTASSIUM CHANNEL"/>
    <property type="match status" value="1"/>
</dbReference>
<evidence type="ECO:0000256" key="2">
    <source>
        <dbReference type="ARBA" id="ARBA00022448"/>
    </source>
</evidence>
<evidence type="ECO:0000256" key="1">
    <source>
        <dbReference type="ARBA" id="ARBA00004141"/>
    </source>
</evidence>
<keyword evidence="2" id="KW-0813">Transport</keyword>
<evidence type="ECO:0000256" key="8">
    <source>
        <dbReference type="SAM" id="Phobius"/>
    </source>
</evidence>
<dbReference type="PANTHER" id="PTHR11537:SF254">
    <property type="entry name" value="POTASSIUM VOLTAGE-GATED CHANNEL PROTEIN SHAB"/>
    <property type="match status" value="1"/>
</dbReference>
<comment type="subcellular location">
    <subcellularLocation>
        <location evidence="1">Membrane</location>
        <topology evidence="1">Multi-pass membrane protein</topology>
    </subcellularLocation>
</comment>
<dbReference type="InterPro" id="IPR028325">
    <property type="entry name" value="VG_K_chnl"/>
</dbReference>
<evidence type="ECO:0000313" key="11">
    <source>
        <dbReference type="Proteomes" id="UP000241096"/>
    </source>
</evidence>
<evidence type="ECO:0000256" key="5">
    <source>
        <dbReference type="ARBA" id="ARBA00023065"/>
    </source>
</evidence>
<dbReference type="Proteomes" id="UP000241096">
    <property type="component" value="Segment"/>
</dbReference>
<evidence type="ECO:0000256" key="3">
    <source>
        <dbReference type="ARBA" id="ARBA00022692"/>
    </source>
</evidence>
<dbReference type="GO" id="GO:0005249">
    <property type="term" value="F:voltage-gated potassium channel activity"/>
    <property type="evidence" value="ECO:0007669"/>
    <property type="project" value="InterPro"/>
</dbReference>
<dbReference type="SUPFAM" id="SSF81324">
    <property type="entry name" value="Voltage-gated potassium channels"/>
    <property type="match status" value="1"/>
</dbReference>
<keyword evidence="6 8" id="KW-0472">Membrane</keyword>
<keyword evidence="5" id="KW-0406">Ion transport</keyword>
<feature type="domain" description="Potassium channel" evidence="9">
    <location>
        <begin position="19"/>
        <end position="75"/>
    </location>
</feature>
<sequence>MKRSILWLSNSIWRVFGLYLISVVLCALLFAWIESKSVLDSIWWACVTSLTIGYGDIAPVTTAGRALAVVFSHFWIFGVAPLVISNMLNITLEDRNLFTHEEQEEMKTLLRKLAEKA</sequence>
<reference evidence="10 11" key="1">
    <citation type="submission" date="2017-09" db="EMBL/GenBank/DDBJ databases">
        <authorList>
            <person name="Ehlers B."/>
            <person name="Leendertz F.H."/>
        </authorList>
    </citation>
    <scope>NUCLEOTIDE SEQUENCE [LARGE SCALE GENOMIC DNA]</scope>
</reference>
<name>A0A2H4P836_9CAUD</name>
<dbReference type="Pfam" id="PF07885">
    <property type="entry name" value="Ion_trans_2"/>
    <property type="match status" value="1"/>
</dbReference>
<dbReference type="Gene3D" id="1.10.287.70">
    <property type="match status" value="1"/>
</dbReference>
<keyword evidence="3 8" id="KW-0812">Transmembrane</keyword>
<accession>A0A2H4P836</accession>
<dbReference type="EMBL" id="MG018930">
    <property type="protein sequence ID" value="ATW58311.1"/>
    <property type="molecule type" value="Genomic_DNA"/>
</dbReference>